<dbReference type="InterPro" id="IPR011047">
    <property type="entry name" value="Quinoprotein_ADH-like_sf"/>
</dbReference>
<dbReference type="Pfam" id="PF13191">
    <property type="entry name" value="AAA_16"/>
    <property type="match status" value="1"/>
</dbReference>
<dbReference type="SUPFAM" id="SSF52540">
    <property type="entry name" value="P-loop containing nucleoside triphosphate hydrolases"/>
    <property type="match status" value="1"/>
</dbReference>
<dbReference type="InterPro" id="IPR027417">
    <property type="entry name" value="P-loop_NTPase"/>
</dbReference>
<dbReference type="EMBL" id="JAOPHQ010003302">
    <property type="protein sequence ID" value="KAK0143662.1"/>
    <property type="molecule type" value="Genomic_DNA"/>
</dbReference>
<accession>A0AA47P1L5</accession>
<evidence type="ECO:0000256" key="1">
    <source>
        <dbReference type="ARBA" id="ARBA00022574"/>
    </source>
</evidence>
<keyword evidence="1 3" id="KW-0853">WD repeat</keyword>
<evidence type="ECO:0000259" key="6">
    <source>
        <dbReference type="Pfam" id="PF25469"/>
    </source>
</evidence>
<dbReference type="PANTHER" id="PTHR19871:SF43">
    <property type="entry name" value="SI:CH211-212K18.6"/>
    <property type="match status" value="1"/>
</dbReference>
<evidence type="ECO:0000259" key="5">
    <source>
        <dbReference type="Pfam" id="PF13191"/>
    </source>
</evidence>
<feature type="domain" description="NWD1/2-like winged helix-turn-helix" evidence="6">
    <location>
        <begin position="945"/>
        <end position="1052"/>
    </location>
</feature>
<dbReference type="InterPro" id="IPR052752">
    <property type="entry name" value="NACHT-WD_repeat"/>
</dbReference>
<evidence type="ECO:0000313" key="7">
    <source>
        <dbReference type="EMBL" id="KAK0143662.1"/>
    </source>
</evidence>
<feature type="region of interest" description="Disordered" evidence="4">
    <location>
        <begin position="172"/>
        <end position="263"/>
    </location>
</feature>
<dbReference type="Proteomes" id="UP001174136">
    <property type="component" value="Unassembled WGS sequence"/>
</dbReference>
<comment type="caution">
    <text evidence="7">The sequence shown here is derived from an EMBL/GenBank/DDBJ whole genome shotgun (WGS) entry which is preliminary data.</text>
</comment>
<feature type="region of interest" description="Disordered" evidence="4">
    <location>
        <begin position="36"/>
        <end position="86"/>
    </location>
</feature>
<feature type="compositionally biased region" description="Polar residues" evidence="4">
    <location>
        <begin position="146"/>
        <end position="156"/>
    </location>
</feature>
<dbReference type="InterPro" id="IPR015943">
    <property type="entry name" value="WD40/YVTN_repeat-like_dom_sf"/>
</dbReference>
<dbReference type="Gene3D" id="2.130.10.10">
    <property type="entry name" value="YVTN repeat-like/Quinoprotein amine dehydrogenase"/>
    <property type="match status" value="2"/>
</dbReference>
<keyword evidence="8" id="KW-1185">Reference proteome</keyword>
<feature type="region of interest" description="Disordered" evidence="4">
    <location>
        <begin position="378"/>
        <end position="411"/>
    </location>
</feature>
<feature type="compositionally biased region" description="Acidic residues" evidence="4">
    <location>
        <begin position="178"/>
        <end position="191"/>
    </location>
</feature>
<evidence type="ECO:0000313" key="8">
    <source>
        <dbReference type="Proteomes" id="UP001174136"/>
    </source>
</evidence>
<organism evidence="7 8">
    <name type="scientific">Merluccius polli</name>
    <name type="common">Benguela hake</name>
    <name type="synonym">Merluccius cadenati</name>
    <dbReference type="NCBI Taxonomy" id="89951"/>
    <lineage>
        <taxon>Eukaryota</taxon>
        <taxon>Metazoa</taxon>
        <taxon>Chordata</taxon>
        <taxon>Craniata</taxon>
        <taxon>Vertebrata</taxon>
        <taxon>Euteleostomi</taxon>
        <taxon>Actinopterygii</taxon>
        <taxon>Neopterygii</taxon>
        <taxon>Teleostei</taxon>
        <taxon>Neoteleostei</taxon>
        <taxon>Acanthomorphata</taxon>
        <taxon>Zeiogadaria</taxon>
        <taxon>Gadariae</taxon>
        <taxon>Gadiformes</taxon>
        <taxon>Gadoidei</taxon>
        <taxon>Merlucciidae</taxon>
        <taxon>Merluccius</taxon>
    </lineage>
</organism>
<dbReference type="PROSITE" id="PS50082">
    <property type="entry name" value="WD_REPEATS_2"/>
    <property type="match status" value="1"/>
</dbReference>
<evidence type="ECO:0000256" key="2">
    <source>
        <dbReference type="ARBA" id="ARBA00022737"/>
    </source>
</evidence>
<gene>
    <name evidence="7" type="primary">NWD1_0</name>
    <name evidence="7" type="ORF">N1851_018142</name>
</gene>
<dbReference type="Pfam" id="PF25469">
    <property type="entry name" value="WHD_NWD1"/>
    <property type="match status" value="1"/>
</dbReference>
<dbReference type="Gene3D" id="3.40.50.300">
    <property type="entry name" value="P-loop containing nucleotide triphosphate hydrolases"/>
    <property type="match status" value="1"/>
</dbReference>
<dbReference type="SUPFAM" id="SSF50998">
    <property type="entry name" value="Quinoprotein alcohol dehydrogenase-like"/>
    <property type="match status" value="2"/>
</dbReference>
<keyword evidence="2" id="KW-0677">Repeat</keyword>
<dbReference type="InterPro" id="IPR019775">
    <property type="entry name" value="WD40_repeat_CS"/>
</dbReference>
<dbReference type="PROSITE" id="PS00678">
    <property type="entry name" value="WD_REPEATS_1"/>
    <property type="match status" value="1"/>
</dbReference>
<feature type="repeat" description="WD" evidence="3">
    <location>
        <begin position="1253"/>
        <end position="1294"/>
    </location>
</feature>
<protein>
    <submittedName>
        <fullName evidence="7">NACHT domain- and WD repeat-containing protein 1</fullName>
    </submittedName>
</protein>
<feature type="region of interest" description="Disordered" evidence="4">
    <location>
        <begin position="1998"/>
        <end position="2025"/>
    </location>
</feature>
<dbReference type="PANTHER" id="PTHR19871">
    <property type="entry name" value="BETA TRANSDUCIN-RELATED PROTEIN"/>
    <property type="match status" value="1"/>
</dbReference>
<name>A0AA47P1L5_MERPO</name>
<dbReference type="InterPro" id="IPR001680">
    <property type="entry name" value="WD40_rpt"/>
</dbReference>
<sequence>MCGVKTPPIVFVPATRMGSRGVSNNKQDKTLLRLPAIPNGPASRCQGPPGPQTPSQRLLSRSPADRSGPGLHHQAVRTADQGTKWDTQVQNLSEETERSIEDHLRRRLGAAGLLNPLSAYTAADDALRRLSTTPPPLAQDHKHQTSKTAKSLTEQQVQHGFPEVLIKSMAALGHGDGGEDEDEEEEEEEEGPCGASEGAATTTTTSNESGARPSAGSDGSPEGDAAAAAEEESCLLPRRPRHASQEPSGCQRRRKESPPGHGKERRFMVYICGGYKDTVAERSALMEDVYPALYRHCKRRGYDFRMVDLRRGVSGPVADRHDTAQIHLETIRRCQETQGPNFVLFLGQKHEVQSLPSAVSRDDLEAVVAAVERERQRASLQRLSTRKMSKPPGEATAADAPPQPLGPEGFAGESVYGNKYLNFGEETSSSSVLTSGESSQSSFSGPEDAAAIGNLERSWGDLDKDLSLIHMWYRLDENCLPAVYRLLPISTHHPDILSQDGQRRRLARKDWAAASQRLWGVFQRSGADTLGEERTAALLKTVLDWETEEGLRSFGERCPPEEHCHVYKRVIPDLYFNLKSEHAARYVDMLPGRPQVNTALAAAHQKFMGRVYAKLRHTNIYERDVGWGRRGLDPKHNRSHHFYTERVCSHFKRTALSSLNKAMEVSATRDPFDVLRKREVKTRIWEEIQYHRDHRDALAKKCLLRPDFLAEVRRAVEAPGGGALLLLGAPGWGKTSTLAWVSQQVCTGLPRAVEALCLVGLTAESRNVRLVLQSLCVQLSQAFAPPQTRLSTGLPQLVNEFHALLAGGTAARPVVLVLDGLDELWEERPADLSWLERPLPRHVRLLMSAAADSACAAALQKSPHTTVLSIPPLGLPDIEAALERGLRASGRRLRGDQWKLLLAACESCPCPLYLEAALWESRLWTSYCGGPPGGLAADLGGLYLGLLARLEREHGPCLVRRVATLIAVSRGGCTEEELLDLLAKDKKVIQEVALSHSSASSHSRVPYILWARLKRDLGPHLTEVKTEGTWVYRWTHSALGRTCAKRYLKTEESRKAVHADYADYFGEDSKCASTIQPLVWVREAGNEDDEDDDDDDNNKGEGAAKSYIFNLRKLHGLPYHLVRSGQTVPFMTECVFSYEFLLHKVQGLSILDVEEDLENAVLPDKVVPDVEVLAGALVLSRTVLEDDPCQLASQIMGRLGKILAEDRPVAPGDPLKFSYLHTLLSQCAHSSLPVLVPSYTCLLPPGGLPHHLLAGHSSPVTALGGGLRSPVAVTCEADGNICLWDLELRRVVRTLGGAGGVAANHLTLGLDDSVLVVCTGHSLQVRDVETGRVLYSEDDLVDVPMVTTTCEGQLLVAFYDGSRLVKVFDLASSCSLLCCLHMDLEVQALHKDRSIVLSSSSFRDYVLFAYRSGVAAAVLSARGGKVSAVLSAQHAAAAIQAVDMTSQYLLLFCRYPYKRDGEMIHIELFSTASYLYLRSILCCGQDLISQVTVNRTGTHAVGFCPSSRTGVTEVVTWNLETEDHKHVVRFVGVLNSGLCRDLHYCVGFCGGERYLRLWDFSSRINDQSLTYNVHKPRSDGTQEIVPMSTTSPRYAVCRSMRAGSVSVWNLVRRRHAGRPVRVEHGLYGGTDVALAHDLKLYILTDRGTASTTDTPAPVFQTLLVYDLVERTYLRRKTGLYVVPCPQQEYNLLEDGRILLGLSETRDHLILWDLESGYIQDRIKPSRKESFLSSGVPQEQQPPTTLTREKTMMPWDIRTESQASRRRRLEREARREREERCRMDREKYNAIDQYLLSGDRQVVVCSYFAHHLNVFAVATRDHVHTLEDRTSQLSLRTAALTPAGGHLVLSNYSRAQRAAYLTLWDLRTGTVRKRLRNQPGVCCVALTDDASRVAFGVTESNKLKVWDPFKRKHKSISGYWELRLSGSSQLFMAGGGAKAFLLSDRISLWDLDSGSVLSVFSPDARIQCPTLLAGGGGLLLGLSQGPALIHLRLTSPDIATATGDTTGREGDLFGESSSSEDEEPET</sequence>
<evidence type="ECO:0000256" key="4">
    <source>
        <dbReference type="SAM" id="MobiDB-lite"/>
    </source>
</evidence>
<feature type="domain" description="Orc1-like AAA ATPase" evidence="5">
    <location>
        <begin position="712"/>
        <end position="837"/>
    </location>
</feature>
<dbReference type="InterPro" id="IPR057588">
    <property type="entry name" value="NWD1/2-like_WH"/>
</dbReference>
<feature type="region of interest" description="Disordered" evidence="4">
    <location>
        <begin position="130"/>
        <end position="156"/>
    </location>
</feature>
<dbReference type="InterPro" id="IPR041664">
    <property type="entry name" value="AAA_16"/>
</dbReference>
<feature type="compositionally biased region" description="Low complexity" evidence="4">
    <location>
        <begin position="194"/>
        <end position="228"/>
    </location>
</feature>
<reference evidence="7" key="1">
    <citation type="journal article" date="2023" name="Front. Mar. Sci.">
        <title>A new Merluccius polli reference genome to investigate the effects of global change in West African waters.</title>
        <authorList>
            <person name="Mateo J.L."/>
            <person name="Blanco-Fernandez C."/>
            <person name="Garcia-Vazquez E."/>
            <person name="Machado-Schiaffino G."/>
        </authorList>
    </citation>
    <scope>NUCLEOTIDE SEQUENCE</scope>
    <source>
        <strain evidence="7">C29</strain>
        <tissue evidence="7">Fin</tissue>
    </source>
</reference>
<evidence type="ECO:0000256" key="3">
    <source>
        <dbReference type="PROSITE-ProRule" id="PRU00221"/>
    </source>
</evidence>
<proteinExistence type="predicted"/>
<dbReference type="SMART" id="SM00320">
    <property type="entry name" value="WD40"/>
    <property type="match status" value="3"/>
</dbReference>